<feature type="domain" description="HTH tetR-type" evidence="3">
    <location>
        <begin position="33"/>
        <end position="93"/>
    </location>
</feature>
<dbReference type="EMBL" id="CP023407">
    <property type="protein sequence ID" value="AYL34647.1"/>
    <property type="molecule type" value="Genomic_DNA"/>
</dbReference>
<dbReference type="InterPro" id="IPR009057">
    <property type="entry name" value="Homeodomain-like_sf"/>
</dbReference>
<evidence type="ECO:0000313" key="4">
    <source>
        <dbReference type="EMBL" id="AYL34647.1"/>
    </source>
</evidence>
<dbReference type="AlphaFoldDB" id="A0A494UMQ5"/>
<dbReference type="KEGG" id="sfug:CNQ36_03935"/>
<gene>
    <name evidence="4" type="ORF">CNQ36_03935</name>
</gene>
<dbReference type="InterPro" id="IPR050109">
    <property type="entry name" value="HTH-type_TetR-like_transc_reg"/>
</dbReference>
<evidence type="ECO:0000256" key="2">
    <source>
        <dbReference type="PROSITE-ProRule" id="PRU00335"/>
    </source>
</evidence>
<dbReference type="RefSeq" id="WP_121544947.1">
    <property type="nucleotide sequence ID" value="NZ_CP023407.1"/>
</dbReference>
<proteinExistence type="predicted"/>
<dbReference type="GO" id="GO:0003700">
    <property type="term" value="F:DNA-binding transcription factor activity"/>
    <property type="evidence" value="ECO:0007669"/>
    <property type="project" value="TreeGrafter"/>
</dbReference>
<reference evidence="4 5" key="1">
    <citation type="submission" date="2017-09" db="EMBL/GenBank/DDBJ databases">
        <authorList>
            <person name="Zhang H."/>
            <person name="Hu S."/>
            <person name="Xu J."/>
            <person name="He Z."/>
        </authorList>
    </citation>
    <scope>NUCLEOTIDE SEQUENCE [LARGE SCALE GENOMIC DNA]</scope>
    <source>
        <strain evidence="4 5">TXX3120</strain>
    </source>
</reference>
<keyword evidence="1 2" id="KW-0238">DNA-binding</keyword>
<keyword evidence="5" id="KW-1185">Reference proteome</keyword>
<dbReference type="PANTHER" id="PTHR30055">
    <property type="entry name" value="HTH-TYPE TRANSCRIPTIONAL REGULATOR RUTR"/>
    <property type="match status" value="1"/>
</dbReference>
<accession>A0A494UMQ5</accession>
<protein>
    <submittedName>
        <fullName evidence="4">TetR family transcriptional regulator</fullName>
    </submittedName>
</protein>
<evidence type="ECO:0000313" key="5">
    <source>
        <dbReference type="Proteomes" id="UP000282170"/>
    </source>
</evidence>
<evidence type="ECO:0000259" key="3">
    <source>
        <dbReference type="PROSITE" id="PS50977"/>
    </source>
</evidence>
<dbReference type="GO" id="GO:0000976">
    <property type="term" value="F:transcription cis-regulatory region binding"/>
    <property type="evidence" value="ECO:0007669"/>
    <property type="project" value="TreeGrafter"/>
</dbReference>
<sequence length="224" mass="24415">MEPFLSALTGPYGAPSVLESAFADAVEGADQGDEMSARLLDAAYEQFRRMGVKRSTMTDVARLAGVSRITVYRRFATKDELVEQVVRREFRRYFGRFIVDIQAAETVADRVVLGFVSSLRAIRRNSLIGGLMAAEPDAVVPSMTGDGGRTLAVVQQFVASRLRQEQGAGTIAADVQVDLVAEMMVRVSASFLVFPSHVIDFDDDEQMRAVARRFLVPMLSGGGG</sequence>
<dbReference type="GeneID" id="93881935"/>
<dbReference type="Pfam" id="PF00440">
    <property type="entry name" value="TetR_N"/>
    <property type="match status" value="1"/>
</dbReference>
<dbReference type="Gene3D" id="1.10.357.10">
    <property type="entry name" value="Tetracycline Repressor, domain 2"/>
    <property type="match status" value="1"/>
</dbReference>
<dbReference type="SUPFAM" id="SSF46689">
    <property type="entry name" value="Homeodomain-like"/>
    <property type="match status" value="1"/>
</dbReference>
<evidence type="ECO:0000256" key="1">
    <source>
        <dbReference type="ARBA" id="ARBA00023125"/>
    </source>
</evidence>
<dbReference type="PROSITE" id="PS50977">
    <property type="entry name" value="HTH_TETR_2"/>
    <property type="match status" value="1"/>
</dbReference>
<feature type="DNA-binding region" description="H-T-H motif" evidence="2">
    <location>
        <begin position="56"/>
        <end position="75"/>
    </location>
</feature>
<dbReference type="PANTHER" id="PTHR30055:SF153">
    <property type="entry name" value="HTH-TYPE TRANSCRIPTIONAL REPRESSOR RV3405C"/>
    <property type="match status" value="1"/>
</dbReference>
<organism evidence="4 5">
    <name type="scientific">Streptomyces fungicidicus</name>
    <dbReference type="NCBI Taxonomy" id="68203"/>
    <lineage>
        <taxon>Bacteria</taxon>
        <taxon>Bacillati</taxon>
        <taxon>Actinomycetota</taxon>
        <taxon>Actinomycetes</taxon>
        <taxon>Kitasatosporales</taxon>
        <taxon>Streptomycetaceae</taxon>
        <taxon>Streptomyces</taxon>
    </lineage>
</organism>
<name>A0A494UMQ5_9ACTN</name>
<dbReference type="InterPro" id="IPR001647">
    <property type="entry name" value="HTH_TetR"/>
</dbReference>
<dbReference type="PRINTS" id="PR00455">
    <property type="entry name" value="HTHTETR"/>
</dbReference>
<dbReference type="Proteomes" id="UP000282170">
    <property type="component" value="Chromosome"/>
</dbReference>